<evidence type="ECO:0000256" key="1">
    <source>
        <dbReference type="SAM" id="Coils"/>
    </source>
</evidence>
<feature type="non-terminal residue" evidence="3">
    <location>
        <position position="1"/>
    </location>
</feature>
<evidence type="ECO:0000313" key="3">
    <source>
        <dbReference type="EMBL" id="GAA56118.1"/>
    </source>
</evidence>
<reference evidence="3" key="1">
    <citation type="journal article" date="2011" name="Genome Biol.">
        <title>The draft genome of the carcinogenic human liver fluke Clonorchis sinensis.</title>
        <authorList>
            <person name="Wang X."/>
            <person name="Chen W."/>
            <person name="Huang Y."/>
            <person name="Sun J."/>
            <person name="Men J."/>
            <person name="Liu H."/>
            <person name="Luo F."/>
            <person name="Guo L."/>
            <person name="Lv X."/>
            <person name="Deng C."/>
            <person name="Zhou C."/>
            <person name="Fan Y."/>
            <person name="Li X."/>
            <person name="Huang L."/>
            <person name="Hu Y."/>
            <person name="Liang C."/>
            <person name="Hu X."/>
            <person name="Xu J."/>
            <person name="Yu X."/>
        </authorList>
    </citation>
    <scope>NUCLEOTIDE SEQUENCE [LARGE SCALE GENOMIC DNA]</scope>
    <source>
        <strain evidence="3">Henan</strain>
    </source>
</reference>
<dbReference type="GO" id="GO:0003779">
    <property type="term" value="F:actin binding"/>
    <property type="evidence" value="ECO:0007669"/>
    <property type="project" value="TreeGrafter"/>
</dbReference>
<dbReference type="EMBL" id="DF144163">
    <property type="protein sequence ID" value="GAA56118.1"/>
    <property type="molecule type" value="Genomic_DNA"/>
</dbReference>
<dbReference type="AlphaFoldDB" id="G7YT38"/>
<dbReference type="Pfam" id="PF04840">
    <property type="entry name" value="Vps16_C"/>
    <property type="match status" value="1"/>
</dbReference>
<dbReference type="GO" id="GO:0006886">
    <property type="term" value="P:intracellular protein transport"/>
    <property type="evidence" value="ECO:0007669"/>
    <property type="project" value="InterPro"/>
</dbReference>
<dbReference type="GO" id="GO:0030897">
    <property type="term" value="C:HOPS complex"/>
    <property type="evidence" value="ECO:0007669"/>
    <property type="project" value="TreeGrafter"/>
</dbReference>
<dbReference type="GO" id="GO:0005765">
    <property type="term" value="C:lysosomal membrane"/>
    <property type="evidence" value="ECO:0007669"/>
    <property type="project" value="TreeGrafter"/>
</dbReference>
<name>G7YT38_CLOSI</name>
<feature type="coiled-coil region" evidence="1">
    <location>
        <begin position="11"/>
        <end position="41"/>
    </location>
</feature>
<dbReference type="Proteomes" id="UP000008909">
    <property type="component" value="Unassembled WGS sequence"/>
</dbReference>
<proteinExistence type="predicted"/>
<evidence type="ECO:0000313" key="4">
    <source>
        <dbReference type="Proteomes" id="UP000008909"/>
    </source>
</evidence>
<dbReference type="Gene3D" id="1.10.150.780">
    <property type="entry name" value="Vps16, C-terminal region"/>
    <property type="match status" value="1"/>
</dbReference>
<gene>
    <name evidence="3" type="ORF">CLF_110017</name>
</gene>
<accession>G7YT38</accession>
<sequence>RGHVTVLISFLQNLQLRLNAMQRAEETYKQLKNDFMSQECNAAIRLLRFQSKLEKQELKAPVFEFANSLNDDPYSAHLILPVVAPTSVEETSWVGQPLNTTLARLLAIPHGERHADQLRREFRVSEKRFAHLRLIGLALQGDCWSEIEKMSKAKRLPINLETLIKVCVDCNHFEEAQSLVPRLPVERRVRFWLMCGQIEQAIQAAVREKSDSDLRLIQEHVGKGNDAMYSRIAALRQQIRV</sequence>
<keyword evidence="1" id="KW-0175">Coiled coil</keyword>
<dbReference type="GO" id="GO:0042144">
    <property type="term" value="P:vacuole fusion, non-autophagic"/>
    <property type="evidence" value="ECO:0007669"/>
    <property type="project" value="TreeGrafter"/>
</dbReference>
<dbReference type="InterPro" id="IPR038132">
    <property type="entry name" value="Vps16_C_sf"/>
</dbReference>
<dbReference type="GO" id="GO:0005768">
    <property type="term" value="C:endosome"/>
    <property type="evidence" value="ECO:0007669"/>
    <property type="project" value="TreeGrafter"/>
</dbReference>
<reference key="2">
    <citation type="submission" date="2011-10" db="EMBL/GenBank/DDBJ databases">
        <title>The genome and transcriptome sequence of Clonorchis sinensis provide insights into the carcinogenic liver fluke.</title>
        <authorList>
            <person name="Wang X."/>
            <person name="Huang Y."/>
            <person name="Chen W."/>
            <person name="Liu H."/>
            <person name="Guo L."/>
            <person name="Chen Y."/>
            <person name="Luo F."/>
            <person name="Zhou W."/>
            <person name="Sun J."/>
            <person name="Mao Q."/>
            <person name="Liang P."/>
            <person name="Zhou C."/>
            <person name="Tian Y."/>
            <person name="Men J."/>
            <person name="Lv X."/>
            <person name="Huang L."/>
            <person name="Zhou J."/>
            <person name="Hu Y."/>
            <person name="Li R."/>
            <person name="Zhang F."/>
            <person name="Lei H."/>
            <person name="Li X."/>
            <person name="Hu X."/>
            <person name="Liang C."/>
            <person name="Xu J."/>
            <person name="Wu Z."/>
            <person name="Yu X."/>
        </authorList>
    </citation>
    <scope>NUCLEOTIDE SEQUENCE</scope>
    <source>
        <strain>Henan</strain>
    </source>
</reference>
<dbReference type="InterPro" id="IPR016534">
    <property type="entry name" value="VPS16"/>
</dbReference>
<dbReference type="InterPro" id="IPR006925">
    <property type="entry name" value="Vps16_C"/>
</dbReference>
<dbReference type="PANTHER" id="PTHR12811:SF0">
    <property type="entry name" value="VACUOLAR PROTEIN SORTING-ASSOCIATED PROTEIN 16 HOMOLOG"/>
    <property type="match status" value="1"/>
</dbReference>
<keyword evidence="4" id="KW-1185">Reference proteome</keyword>
<dbReference type="GO" id="GO:0016197">
    <property type="term" value="P:endosomal transport"/>
    <property type="evidence" value="ECO:0007669"/>
    <property type="project" value="TreeGrafter"/>
</dbReference>
<feature type="domain" description="Vps16 C-terminal" evidence="2">
    <location>
        <begin position="92"/>
        <end position="229"/>
    </location>
</feature>
<evidence type="ECO:0000259" key="2">
    <source>
        <dbReference type="Pfam" id="PF04840"/>
    </source>
</evidence>
<protein>
    <submittedName>
        <fullName evidence="3">Vacuolar protein sorting-associated protein 16 homolog</fullName>
    </submittedName>
</protein>
<organism evidence="3 4">
    <name type="scientific">Clonorchis sinensis</name>
    <name type="common">Chinese liver fluke</name>
    <dbReference type="NCBI Taxonomy" id="79923"/>
    <lineage>
        <taxon>Eukaryota</taxon>
        <taxon>Metazoa</taxon>
        <taxon>Spiralia</taxon>
        <taxon>Lophotrochozoa</taxon>
        <taxon>Platyhelminthes</taxon>
        <taxon>Trematoda</taxon>
        <taxon>Digenea</taxon>
        <taxon>Opisthorchiida</taxon>
        <taxon>Opisthorchiata</taxon>
        <taxon>Opisthorchiidae</taxon>
        <taxon>Clonorchis</taxon>
    </lineage>
</organism>
<dbReference type="PANTHER" id="PTHR12811">
    <property type="entry name" value="VACUOLAR PROTEIN SORTING VPS16"/>
    <property type="match status" value="1"/>
</dbReference>